<sequence>MTAKVFSLLVKSDKVVIFSKSSCEDSQKAKSIFDDLKQKYTAVEVDRREDGQFLQMHLGVVTGCAIMPRIFIVGKCIGGTYDLIELQKNGQLLAVVSCLVGKEAEFSSAFFFVK</sequence>
<gene>
    <name evidence="3" type="primary">8231326</name>
    <name evidence="2" type="ORF">Phum_PHUM077520</name>
</gene>
<dbReference type="VEuPathDB" id="VectorBase:PHUM077520"/>
<dbReference type="OrthoDB" id="8194394at2759"/>
<dbReference type="SUPFAM" id="SSF52833">
    <property type="entry name" value="Thioredoxin-like"/>
    <property type="match status" value="1"/>
</dbReference>
<dbReference type="GeneID" id="8231326"/>
<dbReference type="Proteomes" id="UP000009046">
    <property type="component" value="Unassembled WGS sequence"/>
</dbReference>
<dbReference type="CTD" id="8231326"/>
<dbReference type="InterPro" id="IPR002109">
    <property type="entry name" value="Glutaredoxin"/>
</dbReference>
<dbReference type="InterPro" id="IPR014025">
    <property type="entry name" value="Glutaredoxin_subgr"/>
</dbReference>
<keyword evidence="4" id="KW-1185">Reference proteome</keyword>
<dbReference type="GO" id="GO:0005737">
    <property type="term" value="C:cytoplasm"/>
    <property type="evidence" value="ECO:0007669"/>
    <property type="project" value="TreeGrafter"/>
</dbReference>
<dbReference type="EMBL" id="AAZO01000927">
    <property type="status" value="NOT_ANNOTATED_CDS"/>
    <property type="molecule type" value="Genomic_DNA"/>
</dbReference>
<dbReference type="InParanoid" id="E0VC20"/>
<accession>E0VC20</accession>
<proteinExistence type="predicted"/>
<evidence type="ECO:0000313" key="3">
    <source>
        <dbReference type="EnsemblMetazoa" id="PHUM077520-PA"/>
    </source>
</evidence>
<dbReference type="STRING" id="121224.E0VC20"/>
<dbReference type="GO" id="GO:0015038">
    <property type="term" value="F:glutathione disulfide oxidoreductase activity"/>
    <property type="evidence" value="ECO:0007669"/>
    <property type="project" value="TreeGrafter"/>
</dbReference>
<dbReference type="PANTHER" id="PTHR45694:SF5">
    <property type="entry name" value="GLUTAREDOXIN 2"/>
    <property type="match status" value="1"/>
</dbReference>
<dbReference type="KEGG" id="phu:Phum_PHUM077520"/>
<dbReference type="PROSITE" id="PS51354">
    <property type="entry name" value="GLUTAREDOXIN_2"/>
    <property type="match status" value="1"/>
</dbReference>
<feature type="domain" description="Glutaredoxin" evidence="1">
    <location>
        <begin position="15"/>
        <end position="77"/>
    </location>
</feature>
<dbReference type="InterPro" id="IPR036249">
    <property type="entry name" value="Thioredoxin-like_sf"/>
</dbReference>
<dbReference type="HOGENOM" id="CLU_026126_7_2_1"/>
<organism>
    <name type="scientific">Pediculus humanus subsp. corporis</name>
    <name type="common">Body louse</name>
    <dbReference type="NCBI Taxonomy" id="121224"/>
    <lineage>
        <taxon>Eukaryota</taxon>
        <taxon>Metazoa</taxon>
        <taxon>Ecdysozoa</taxon>
        <taxon>Arthropoda</taxon>
        <taxon>Hexapoda</taxon>
        <taxon>Insecta</taxon>
        <taxon>Pterygota</taxon>
        <taxon>Neoptera</taxon>
        <taxon>Paraneoptera</taxon>
        <taxon>Psocodea</taxon>
        <taxon>Troctomorpha</taxon>
        <taxon>Phthiraptera</taxon>
        <taxon>Anoplura</taxon>
        <taxon>Pediculidae</taxon>
        <taxon>Pediculus</taxon>
    </lineage>
</organism>
<evidence type="ECO:0000259" key="1">
    <source>
        <dbReference type="Pfam" id="PF00462"/>
    </source>
</evidence>
<dbReference type="PANTHER" id="PTHR45694">
    <property type="entry name" value="GLUTAREDOXIN 2"/>
    <property type="match status" value="1"/>
</dbReference>
<reference evidence="2" key="2">
    <citation type="submission" date="2007-04" db="EMBL/GenBank/DDBJ databases">
        <title>The genome of the human body louse.</title>
        <authorList>
            <consortium name="The Human Body Louse Genome Consortium"/>
            <person name="Kirkness E."/>
            <person name="Walenz B."/>
            <person name="Hass B."/>
            <person name="Bruggner R."/>
            <person name="Strausberg R."/>
        </authorList>
    </citation>
    <scope>NUCLEOTIDE SEQUENCE</scope>
    <source>
        <strain evidence="2">USDA</strain>
    </source>
</reference>
<dbReference type="EnsemblMetazoa" id="PHUM077520-RA">
    <property type="protein sequence ID" value="PHUM077520-PA"/>
    <property type="gene ID" value="PHUM077520"/>
</dbReference>
<dbReference type="Gene3D" id="3.40.30.10">
    <property type="entry name" value="Glutaredoxin"/>
    <property type="match status" value="1"/>
</dbReference>
<dbReference type="PRINTS" id="PR00160">
    <property type="entry name" value="GLUTAREDOXIN"/>
</dbReference>
<reference evidence="3" key="3">
    <citation type="submission" date="2020-05" db="UniProtKB">
        <authorList>
            <consortium name="EnsemblMetazoa"/>
        </authorList>
    </citation>
    <scope>IDENTIFICATION</scope>
    <source>
        <strain evidence="3">USDA</strain>
    </source>
</reference>
<protein>
    <submittedName>
        <fullName evidence="2 3">Glutaredoxin-2, putative</fullName>
    </submittedName>
</protein>
<dbReference type="AlphaFoldDB" id="E0VC20"/>
<dbReference type="Pfam" id="PF00462">
    <property type="entry name" value="Glutaredoxin"/>
    <property type="match status" value="1"/>
</dbReference>
<dbReference type="EMBL" id="DS235045">
    <property type="protein sequence ID" value="EEB10926.1"/>
    <property type="molecule type" value="Genomic_DNA"/>
</dbReference>
<evidence type="ECO:0000313" key="4">
    <source>
        <dbReference type="Proteomes" id="UP000009046"/>
    </source>
</evidence>
<reference evidence="2" key="1">
    <citation type="submission" date="2007-04" db="EMBL/GenBank/DDBJ databases">
        <title>Annotation of Pediculus humanus corporis strain USDA.</title>
        <authorList>
            <person name="Kirkness E."/>
            <person name="Hannick L."/>
            <person name="Hass B."/>
            <person name="Bruggner R."/>
            <person name="Lawson D."/>
            <person name="Bidwell S."/>
            <person name="Joardar V."/>
            <person name="Caler E."/>
            <person name="Walenz B."/>
            <person name="Inman J."/>
            <person name="Schobel S."/>
            <person name="Galinsky K."/>
            <person name="Amedeo P."/>
            <person name="Strausberg R."/>
        </authorList>
    </citation>
    <scope>NUCLEOTIDE SEQUENCE</scope>
    <source>
        <strain evidence="2">USDA</strain>
    </source>
</reference>
<dbReference type="RefSeq" id="XP_002423664.1">
    <property type="nucleotide sequence ID" value="XM_002423619.1"/>
</dbReference>
<name>E0VC20_PEDHC</name>
<dbReference type="eggNOG" id="KOG1752">
    <property type="taxonomic scope" value="Eukaryota"/>
</dbReference>
<dbReference type="GO" id="GO:0034599">
    <property type="term" value="P:cellular response to oxidative stress"/>
    <property type="evidence" value="ECO:0007669"/>
    <property type="project" value="TreeGrafter"/>
</dbReference>
<evidence type="ECO:0000313" key="2">
    <source>
        <dbReference type="EMBL" id="EEB10926.1"/>
    </source>
</evidence>